<feature type="chain" id="PRO_5042083817" evidence="1">
    <location>
        <begin position="20"/>
        <end position="173"/>
    </location>
</feature>
<dbReference type="PANTHER" id="PTHR38123">
    <property type="entry name" value="CELL WALL SERINE-THREONINE-RICH GALACTOMANNOPROTEIN MP1 (AFU_ORTHOLOGUE AFUA_4G03240)"/>
    <property type="match status" value="1"/>
</dbReference>
<keyword evidence="3" id="KW-1185">Reference proteome</keyword>
<dbReference type="GO" id="GO:0005576">
    <property type="term" value="C:extracellular region"/>
    <property type="evidence" value="ECO:0007669"/>
    <property type="project" value="TreeGrafter"/>
</dbReference>
<comment type="caution">
    <text evidence="2">The sequence shown here is derived from an EMBL/GenBank/DDBJ whole genome shotgun (WGS) entry which is preliminary data.</text>
</comment>
<proteinExistence type="predicted"/>
<organism evidence="2 3">
    <name type="scientific">Aspergillus nanangensis</name>
    <dbReference type="NCBI Taxonomy" id="2582783"/>
    <lineage>
        <taxon>Eukaryota</taxon>
        <taxon>Fungi</taxon>
        <taxon>Dikarya</taxon>
        <taxon>Ascomycota</taxon>
        <taxon>Pezizomycotina</taxon>
        <taxon>Eurotiomycetes</taxon>
        <taxon>Eurotiomycetidae</taxon>
        <taxon>Eurotiales</taxon>
        <taxon>Aspergillaceae</taxon>
        <taxon>Aspergillus</taxon>
        <taxon>Aspergillus subgen. Circumdati</taxon>
    </lineage>
</organism>
<dbReference type="EMBL" id="VCAU01000045">
    <property type="protein sequence ID" value="KAF9888631.1"/>
    <property type="molecule type" value="Genomic_DNA"/>
</dbReference>
<dbReference type="AlphaFoldDB" id="A0AAD4CLH6"/>
<evidence type="ECO:0000313" key="3">
    <source>
        <dbReference type="Proteomes" id="UP001194746"/>
    </source>
</evidence>
<dbReference type="Pfam" id="PF12296">
    <property type="entry name" value="HsbA"/>
    <property type="match status" value="1"/>
</dbReference>
<gene>
    <name evidence="2" type="ORF">FE257_008563</name>
</gene>
<feature type="signal peptide" evidence="1">
    <location>
        <begin position="1"/>
        <end position="19"/>
    </location>
</feature>
<dbReference type="Proteomes" id="UP001194746">
    <property type="component" value="Unassembled WGS sequence"/>
</dbReference>
<protein>
    <submittedName>
        <fullName evidence="2">Uncharacterized protein</fullName>
    </submittedName>
</protein>
<name>A0AAD4CLH6_ASPNN</name>
<dbReference type="InterPro" id="IPR021054">
    <property type="entry name" value="Cell_wall_mannoprotein_1"/>
</dbReference>
<reference evidence="2" key="2">
    <citation type="submission" date="2020-02" db="EMBL/GenBank/DDBJ databases">
        <authorList>
            <person name="Gilchrist C.L.M."/>
            <person name="Chooi Y.-H."/>
        </authorList>
    </citation>
    <scope>NUCLEOTIDE SEQUENCE</scope>
    <source>
        <strain evidence="2">MST-FP2251</strain>
    </source>
</reference>
<sequence length="173" mass="19088">MDLKFLLLLITTLLTLIYAAPPDTPAVLDDLSKVGVDLLTLDRAVNSYSDTPEHTANIEEASTSLEGHLDQTTQHLQELPTPNAHDSTTLTDAALEMKSPIKRYLDNVKEKKAIFKAAGFDDDMCLKMQAFQKGAHALAEALQKKVLVDDVQKIRGCFEEVNADFDKAIGEFL</sequence>
<keyword evidence="1" id="KW-0732">Signal</keyword>
<accession>A0AAD4CLH6</accession>
<dbReference type="PANTHER" id="PTHR38123:SF1">
    <property type="entry name" value="HYDROPHOBIC SURFACE BINDING PROTEIN"/>
    <property type="match status" value="1"/>
</dbReference>
<dbReference type="Gene3D" id="1.20.1280.140">
    <property type="match status" value="1"/>
</dbReference>
<evidence type="ECO:0000313" key="2">
    <source>
        <dbReference type="EMBL" id="KAF9888631.1"/>
    </source>
</evidence>
<evidence type="ECO:0000256" key="1">
    <source>
        <dbReference type="SAM" id="SignalP"/>
    </source>
</evidence>
<reference evidence="2" key="1">
    <citation type="journal article" date="2019" name="Beilstein J. Org. Chem.">
        <title>Nanangenines: drimane sesquiterpenoids as the dominant metabolite cohort of a novel Australian fungus, Aspergillus nanangensis.</title>
        <authorList>
            <person name="Lacey H.J."/>
            <person name="Gilchrist C.L.M."/>
            <person name="Crombie A."/>
            <person name="Kalaitzis J.A."/>
            <person name="Vuong D."/>
            <person name="Rutledge P.J."/>
            <person name="Turner P."/>
            <person name="Pitt J.I."/>
            <person name="Lacey E."/>
            <person name="Chooi Y.H."/>
            <person name="Piggott A.M."/>
        </authorList>
    </citation>
    <scope>NUCLEOTIDE SEQUENCE</scope>
    <source>
        <strain evidence="2">MST-FP2251</strain>
    </source>
</reference>